<dbReference type="Proteomes" id="UP001164746">
    <property type="component" value="Chromosome 3"/>
</dbReference>
<dbReference type="Pfam" id="PF24681">
    <property type="entry name" value="Kelch_KLHDC2_KLHL20_DRC7"/>
    <property type="match status" value="2"/>
</dbReference>
<dbReference type="PANTHER" id="PTHR46093:SF3">
    <property type="entry name" value="ACYL-COA-BINDING DOMAIN-CONTAINING PROTEIN 4"/>
    <property type="match status" value="1"/>
</dbReference>
<keyword evidence="2" id="KW-0677">Repeat</keyword>
<protein>
    <submittedName>
        <fullName evidence="3">KLDC1-like protein</fullName>
    </submittedName>
</protein>
<feature type="non-terminal residue" evidence="3">
    <location>
        <position position="358"/>
    </location>
</feature>
<evidence type="ECO:0000256" key="2">
    <source>
        <dbReference type="ARBA" id="ARBA00022737"/>
    </source>
</evidence>
<reference evidence="3" key="1">
    <citation type="submission" date="2022-11" db="EMBL/GenBank/DDBJ databases">
        <title>Centuries of genome instability and evolution in soft-shell clam transmissible cancer (bioRxiv).</title>
        <authorList>
            <person name="Hart S.F.M."/>
            <person name="Yonemitsu M.A."/>
            <person name="Giersch R.M."/>
            <person name="Beal B.F."/>
            <person name="Arriagada G."/>
            <person name="Davis B.W."/>
            <person name="Ostrander E.A."/>
            <person name="Goff S.P."/>
            <person name="Metzger M.J."/>
        </authorList>
    </citation>
    <scope>NUCLEOTIDE SEQUENCE</scope>
    <source>
        <strain evidence="3">MELC-2E11</strain>
        <tissue evidence="3">Siphon/mantle</tissue>
    </source>
</reference>
<dbReference type="SUPFAM" id="SSF117281">
    <property type="entry name" value="Kelch motif"/>
    <property type="match status" value="1"/>
</dbReference>
<dbReference type="InterPro" id="IPR015915">
    <property type="entry name" value="Kelch-typ_b-propeller"/>
</dbReference>
<dbReference type="EMBL" id="CP111014">
    <property type="protein sequence ID" value="WAR00752.1"/>
    <property type="molecule type" value="Genomic_DNA"/>
</dbReference>
<keyword evidence="1" id="KW-0880">Kelch repeat</keyword>
<gene>
    <name evidence="3" type="ORF">MAR_025124</name>
</gene>
<dbReference type="SMART" id="SM00612">
    <property type="entry name" value="Kelch"/>
    <property type="match status" value="3"/>
</dbReference>
<dbReference type="Gene3D" id="2.120.10.80">
    <property type="entry name" value="Kelch-type beta propeller"/>
    <property type="match status" value="2"/>
</dbReference>
<evidence type="ECO:0000256" key="1">
    <source>
        <dbReference type="ARBA" id="ARBA00022441"/>
    </source>
</evidence>
<keyword evidence="4" id="KW-1185">Reference proteome</keyword>
<proteinExistence type="predicted"/>
<evidence type="ECO:0000313" key="3">
    <source>
        <dbReference type="EMBL" id="WAR00752.1"/>
    </source>
</evidence>
<dbReference type="InterPro" id="IPR006652">
    <property type="entry name" value="Kelch_1"/>
</dbReference>
<name>A0ABY7DV77_MYAAR</name>
<sequence>MNGEGSTSQGSGIKIDNDMSLAWKRVTDCVFPVREGQCSCSVGNKMYIFGGVIHSNTQDLVESNDLLCFDAGGFDMFPVAESGSWSLIEAKGSIPEPRIAASLVSVDTKLYLYGGLNQESGWMESFYMFDTESKKWSAVESEGSHPSARDKLQGAVIDRLIYYFGGFGPQGSLEEDDWEDVDDDGDDVLDEQRMQQAAQFGWFNDLYMFDTVTKLWSKPMHMNLGIPTARAAHGMCAVGRNLIIFGGRDTEKRTNDIHIYNIDTRKWNLEMEIRGELPAARSFHTTTAVGNQVIVIGGRGQDNTHLADLHVFDTETYEWSQPKLNGEVPCARGQHSVAVVVGLLVLFGGSSDYDAENR</sequence>
<dbReference type="InterPro" id="IPR011043">
    <property type="entry name" value="Gal_Oxase/kelch_b-propeller"/>
</dbReference>
<dbReference type="PANTHER" id="PTHR46093">
    <property type="entry name" value="ACYL-COA-BINDING DOMAIN-CONTAINING PROTEIN 5"/>
    <property type="match status" value="1"/>
</dbReference>
<organism evidence="3 4">
    <name type="scientific">Mya arenaria</name>
    <name type="common">Soft-shell clam</name>
    <dbReference type="NCBI Taxonomy" id="6604"/>
    <lineage>
        <taxon>Eukaryota</taxon>
        <taxon>Metazoa</taxon>
        <taxon>Spiralia</taxon>
        <taxon>Lophotrochozoa</taxon>
        <taxon>Mollusca</taxon>
        <taxon>Bivalvia</taxon>
        <taxon>Autobranchia</taxon>
        <taxon>Heteroconchia</taxon>
        <taxon>Euheterodonta</taxon>
        <taxon>Imparidentia</taxon>
        <taxon>Neoheterodontei</taxon>
        <taxon>Myida</taxon>
        <taxon>Myoidea</taxon>
        <taxon>Myidae</taxon>
        <taxon>Mya</taxon>
    </lineage>
</organism>
<evidence type="ECO:0000313" key="4">
    <source>
        <dbReference type="Proteomes" id="UP001164746"/>
    </source>
</evidence>
<accession>A0ABY7DV77</accession>
<dbReference type="SUPFAM" id="SSF50965">
    <property type="entry name" value="Galactose oxidase, central domain"/>
    <property type="match status" value="1"/>
</dbReference>